<dbReference type="InterPro" id="IPR018777">
    <property type="entry name" value="Replication_initiator_prot_A"/>
</dbReference>
<evidence type="ECO:0000313" key="2">
    <source>
        <dbReference type="Proteomes" id="UP000647587"/>
    </source>
</evidence>
<evidence type="ECO:0000313" key="1">
    <source>
        <dbReference type="EMBL" id="GGK33212.1"/>
    </source>
</evidence>
<dbReference type="Pfam" id="PF10134">
    <property type="entry name" value="RPA"/>
    <property type="match status" value="1"/>
</dbReference>
<comment type="caution">
    <text evidence="1">The sequence shown here is derived from an EMBL/GenBank/DDBJ whole genome shotgun (WGS) entry which is preliminary data.</text>
</comment>
<organism evidence="1 2">
    <name type="scientific">Deinococcus malanensis</name>
    <dbReference type="NCBI Taxonomy" id="1706855"/>
    <lineage>
        <taxon>Bacteria</taxon>
        <taxon>Thermotogati</taxon>
        <taxon>Deinococcota</taxon>
        <taxon>Deinococci</taxon>
        <taxon>Deinococcales</taxon>
        <taxon>Deinococcaceae</taxon>
        <taxon>Deinococcus</taxon>
    </lineage>
</organism>
<dbReference type="EMBL" id="BMPP01000013">
    <property type="protein sequence ID" value="GGK33212.1"/>
    <property type="molecule type" value="Genomic_DNA"/>
</dbReference>
<proteinExistence type="predicted"/>
<reference evidence="2" key="1">
    <citation type="journal article" date="2019" name="Int. J. Syst. Evol. Microbiol.">
        <title>The Global Catalogue of Microorganisms (GCM) 10K type strain sequencing project: providing services to taxonomists for standard genome sequencing and annotation.</title>
        <authorList>
            <consortium name="The Broad Institute Genomics Platform"/>
            <consortium name="The Broad Institute Genome Sequencing Center for Infectious Disease"/>
            <person name="Wu L."/>
            <person name="Ma J."/>
        </authorList>
    </citation>
    <scope>NUCLEOTIDE SEQUENCE [LARGE SCALE GENOMIC DNA]</scope>
    <source>
        <strain evidence="2">JCM 30331</strain>
    </source>
</reference>
<evidence type="ECO:0008006" key="3">
    <source>
        <dbReference type="Google" id="ProtNLM"/>
    </source>
</evidence>
<dbReference type="Proteomes" id="UP000647587">
    <property type="component" value="Unassembled WGS sequence"/>
</dbReference>
<sequence length="457" mass="51014">MTKSSPTPPSAIDDLNVSRLNLIVALDNVDIQEWTVIGPVEDRIVRISCQAGLRNLVPHGLDNDVSAALINLYLEQGTPEDGVVTTTLTGLLRMCGWPKTGWYYDTLRQSLERLHDAKYTVSGGWRDHPNRRWTHASFRFIDRMEYSTPSETGTFDARSVISLVLASDIRSSVRSGYVKPLDTSFMAQLKRPRTRVLFRILDAARYDPNNPDVRLDTIERGVLEWGDQCKINTGGRAWLVLKTLAASHEELIKRGYLREVVITGRGKSQCIRYEFVKDYVPMDPVIINRFRRYGVADGVARKLFKEHGRAFLAASMDRFEWLLGAGVLTIKKSKAAALLHLIAHPDDYPYPPASGSEASRAEKGGKARMDLLLDVPEVDHAAQFNGLSAELAAERLISYLSPHYRKLLTVTDLDALREAVASGQLEASHVAREGIAAVAQLKRPEFVAELRAQLIPA</sequence>
<name>A0ABQ2EZ44_9DEIO</name>
<protein>
    <recommendedName>
        <fullName evidence="3">Replication initiator protein A</fullName>
    </recommendedName>
</protein>
<gene>
    <name evidence="1" type="ORF">GCM10008955_29030</name>
</gene>
<accession>A0ABQ2EZ44</accession>
<dbReference type="RefSeq" id="WP_189010081.1">
    <property type="nucleotide sequence ID" value="NZ_BMPP01000013.1"/>
</dbReference>
<keyword evidence="2" id="KW-1185">Reference proteome</keyword>